<gene>
    <name evidence="1" type="ORF">Mal15_11780</name>
</gene>
<accession>A0A5B9MAQ5</accession>
<dbReference type="EMBL" id="CP036264">
    <property type="protein sequence ID" value="QEF97140.1"/>
    <property type="molecule type" value="Genomic_DNA"/>
</dbReference>
<evidence type="ECO:0000313" key="1">
    <source>
        <dbReference type="EMBL" id="QEF97140.1"/>
    </source>
</evidence>
<sequence length="451" mass="48298">MIAVFVASGCRSNKVSIVQARDAYAWGDLEAADTALRELAEGRKQTRQSSELDLAMVELAQGNLAAAESRMRTLRDHFDTLPPNVSVGDAASLAVDDRVRPFQLAGYEQVLLRSMLALCSLAGDATDAEAYCLQAQARQAELDRIAAEEDSATFVQQVALAPYLSGALREATHQNYDDAERAFRLVSNIQPEFAPAVEDIARANRGAHSAAGHGVVYVLALVGHGPRLVETTAPTTTTSLQIASTLLRTLHNHQQDEDDEPVLPNVVSVKVPQVEVPPSDVAAIGVSFGGELLGATQTITDVGQLATEQVQAEMPWTIARAVVRRVLKETSVVATAHSLGLTGDAAAVFTFAAMNAWSATEKADTRCWGLLPREIQVLRAELPVGPQEIQLSPLAFTGQPLGAPQTRRVVIEDGRNHYVVVIAPEQILSVLPSREASSSAEVDLNEPSAHE</sequence>
<keyword evidence="2" id="KW-1185">Reference proteome</keyword>
<proteinExistence type="predicted"/>
<dbReference type="Proteomes" id="UP000321353">
    <property type="component" value="Chromosome"/>
</dbReference>
<dbReference type="AlphaFoldDB" id="A0A5B9MAQ5"/>
<protein>
    <submittedName>
        <fullName evidence="1">Uncharacterized protein</fullName>
    </submittedName>
</protein>
<name>A0A5B9MAQ5_9BACT</name>
<dbReference type="RefSeq" id="WP_233903295.1">
    <property type="nucleotide sequence ID" value="NZ_CP036264.1"/>
</dbReference>
<evidence type="ECO:0000313" key="2">
    <source>
        <dbReference type="Proteomes" id="UP000321353"/>
    </source>
</evidence>
<organism evidence="1 2">
    <name type="scientific">Stieleria maiorica</name>
    <dbReference type="NCBI Taxonomy" id="2795974"/>
    <lineage>
        <taxon>Bacteria</taxon>
        <taxon>Pseudomonadati</taxon>
        <taxon>Planctomycetota</taxon>
        <taxon>Planctomycetia</taxon>
        <taxon>Pirellulales</taxon>
        <taxon>Pirellulaceae</taxon>
        <taxon>Stieleria</taxon>
    </lineage>
</organism>
<dbReference type="KEGG" id="smam:Mal15_11780"/>
<reference evidence="1 2" key="1">
    <citation type="submission" date="2019-02" db="EMBL/GenBank/DDBJ databases">
        <title>Planctomycetal bacteria perform biofilm scaping via a novel small molecule.</title>
        <authorList>
            <person name="Jeske O."/>
            <person name="Boedeker C."/>
            <person name="Wiegand S."/>
            <person name="Breitling P."/>
            <person name="Kallscheuer N."/>
            <person name="Jogler M."/>
            <person name="Rohde M."/>
            <person name="Petersen J."/>
            <person name="Medema M.H."/>
            <person name="Surup F."/>
            <person name="Jogler C."/>
        </authorList>
    </citation>
    <scope>NUCLEOTIDE SEQUENCE [LARGE SCALE GENOMIC DNA]</scope>
    <source>
        <strain evidence="1 2">Mal15</strain>
    </source>
</reference>